<organism evidence="1 2">
    <name type="scientific">Penicillium concentricum</name>
    <dbReference type="NCBI Taxonomy" id="293559"/>
    <lineage>
        <taxon>Eukaryota</taxon>
        <taxon>Fungi</taxon>
        <taxon>Dikarya</taxon>
        <taxon>Ascomycota</taxon>
        <taxon>Pezizomycotina</taxon>
        <taxon>Eurotiomycetes</taxon>
        <taxon>Eurotiomycetidae</taxon>
        <taxon>Eurotiales</taxon>
        <taxon>Aspergillaceae</taxon>
        <taxon>Penicillium</taxon>
    </lineage>
</organism>
<name>A0A9W9V8E9_9EURO</name>
<gene>
    <name evidence="1" type="ORF">N7517_004719</name>
</gene>
<accession>A0A9W9V8E9</accession>
<dbReference type="Proteomes" id="UP001147752">
    <property type="component" value="Unassembled WGS sequence"/>
</dbReference>
<keyword evidence="2" id="KW-1185">Reference proteome</keyword>
<dbReference type="RefSeq" id="XP_056578699.1">
    <property type="nucleotide sequence ID" value="XM_056722449.1"/>
</dbReference>
<comment type="caution">
    <text evidence="1">The sequence shown here is derived from an EMBL/GenBank/DDBJ whole genome shotgun (WGS) entry which is preliminary data.</text>
</comment>
<dbReference type="AlphaFoldDB" id="A0A9W9V8E9"/>
<dbReference type="GeneID" id="81461632"/>
<reference evidence="1" key="1">
    <citation type="submission" date="2022-12" db="EMBL/GenBank/DDBJ databases">
        <authorList>
            <person name="Petersen C."/>
        </authorList>
    </citation>
    <scope>NUCLEOTIDE SEQUENCE</scope>
    <source>
        <strain evidence="1">IBT 3081</strain>
    </source>
</reference>
<sequence length="113" mass="13376">MKVVSLLPHYGDLSVEDIRPIPTPSNERLEVLIRVWVRRTWRIYARRDTMRLATEIMRRVEALMGEYANRGEAPHVHILWMFERTMQSLALNMMCLRANEEAARALKADIRRD</sequence>
<dbReference type="EMBL" id="JAPZBT010000002">
    <property type="protein sequence ID" value="KAJ5372713.1"/>
    <property type="molecule type" value="Genomic_DNA"/>
</dbReference>
<protein>
    <submittedName>
        <fullName evidence="1">Uncharacterized protein</fullName>
    </submittedName>
</protein>
<evidence type="ECO:0000313" key="1">
    <source>
        <dbReference type="EMBL" id="KAJ5372713.1"/>
    </source>
</evidence>
<reference evidence="1" key="2">
    <citation type="journal article" date="2023" name="IMA Fungus">
        <title>Comparative genomic study of the Penicillium genus elucidates a diverse pangenome and 15 lateral gene transfer events.</title>
        <authorList>
            <person name="Petersen C."/>
            <person name="Sorensen T."/>
            <person name="Nielsen M.R."/>
            <person name="Sondergaard T.E."/>
            <person name="Sorensen J.L."/>
            <person name="Fitzpatrick D.A."/>
            <person name="Frisvad J.C."/>
            <person name="Nielsen K.L."/>
        </authorList>
    </citation>
    <scope>NUCLEOTIDE SEQUENCE</scope>
    <source>
        <strain evidence="1">IBT 3081</strain>
    </source>
</reference>
<evidence type="ECO:0000313" key="2">
    <source>
        <dbReference type="Proteomes" id="UP001147752"/>
    </source>
</evidence>
<proteinExistence type="predicted"/>